<evidence type="ECO:0000313" key="3">
    <source>
        <dbReference type="Proteomes" id="UP000601041"/>
    </source>
</evidence>
<feature type="region of interest" description="Disordered" evidence="1">
    <location>
        <begin position="71"/>
        <end position="132"/>
    </location>
</feature>
<dbReference type="Proteomes" id="UP000601041">
    <property type="component" value="Unassembled WGS sequence"/>
</dbReference>
<dbReference type="EMBL" id="CABFWE030000008">
    <property type="protein sequence ID" value="CAD7046759.1"/>
    <property type="molecule type" value="Genomic_DNA"/>
</dbReference>
<feature type="compositionally biased region" description="Polar residues" evidence="1">
    <location>
        <begin position="84"/>
        <end position="100"/>
    </location>
</feature>
<gene>
    <name evidence="2" type="ORF">RHAB21_03718</name>
</gene>
<sequence length="132" mass="14205">MLLAFFVNADNHLLRNDVLPSGFLSCKPPHGALAKDNPKKGQDMKTSLTTGFVAALIASSAFAGSALAQSTQYEPYAESPPSIDDTQVDTMSTGSINGDSNWMIRDRNMANTDIDGTQDRGDYYEGALRPTN</sequence>
<dbReference type="RefSeq" id="WP_142588829.1">
    <property type="nucleotide sequence ID" value="NZ_CABFWE030000008.1"/>
</dbReference>
<accession>A0ABN7JWH3</accession>
<name>A0ABN7JWH3_9HYPH</name>
<keyword evidence="3" id="KW-1185">Reference proteome</keyword>
<organism evidence="2 3">
    <name type="scientific">Pseudorhizobium halotolerans</name>
    <dbReference type="NCBI Taxonomy" id="1233081"/>
    <lineage>
        <taxon>Bacteria</taxon>
        <taxon>Pseudomonadati</taxon>
        <taxon>Pseudomonadota</taxon>
        <taxon>Alphaproteobacteria</taxon>
        <taxon>Hyphomicrobiales</taxon>
        <taxon>Rhizobiaceae</taxon>
        <taxon>Rhizobium/Agrobacterium group</taxon>
        <taxon>Pseudorhizobium</taxon>
    </lineage>
</organism>
<protein>
    <submittedName>
        <fullName evidence="2">Uncharacterized protein</fullName>
    </submittedName>
</protein>
<evidence type="ECO:0000256" key="1">
    <source>
        <dbReference type="SAM" id="MobiDB-lite"/>
    </source>
</evidence>
<reference evidence="2 3" key="1">
    <citation type="submission" date="2020-11" db="EMBL/GenBank/DDBJ databases">
        <authorList>
            <person name="Lassalle F."/>
        </authorList>
    </citation>
    <scope>NUCLEOTIDE SEQUENCE [LARGE SCALE GENOMIC DNA]</scope>
    <source>
        <strain evidence="2 3">AB21</strain>
    </source>
</reference>
<comment type="caution">
    <text evidence="2">The sequence shown here is derived from an EMBL/GenBank/DDBJ whole genome shotgun (WGS) entry which is preliminary data.</text>
</comment>
<evidence type="ECO:0000313" key="2">
    <source>
        <dbReference type="EMBL" id="CAD7046759.1"/>
    </source>
</evidence>
<proteinExistence type="predicted"/>